<evidence type="ECO:0000313" key="4">
    <source>
        <dbReference type="Proteomes" id="UP000053766"/>
    </source>
</evidence>
<dbReference type="EMBL" id="KN716425">
    <property type="protein sequence ID" value="KJH45133.1"/>
    <property type="molecule type" value="Genomic_DNA"/>
</dbReference>
<keyword evidence="4" id="KW-1185">Reference proteome</keyword>
<dbReference type="PANTHER" id="PTHR13211:SF0">
    <property type="entry name" value="TELOMERASE CAJAL BODY PROTEIN 1"/>
    <property type="match status" value="1"/>
</dbReference>
<reference evidence="3 4" key="1">
    <citation type="submission" date="2013-11" db="EMBL/GenBank/DDBJ databases">
        <title>Draft genome of the bovine lungworm Dictyocaulus viviparus.</title>
        <authorList>
            <person name="Mitreva M."/>
        </authorList>
    </citation>
    <scope>NUCLEOTIDE SEQUENCE [LARGE SCALE GENOMIC DNA]</scope>
    <source>
        <strain evidence="3 4">HannoverDv2000</strain>
    </source>
</reference>
<reference evidence="4" key="2">
    <citation type="journal article" date="2016" name="Sci. Rep.">
        <title>Dictyocaulus viviparus genome, variome and transcriptome elucidate lungworm biology and support future intervention.</title>
        <authorList>
            <person name="McNulty S.N."/>
            <person name="Strube C."/>
            <person name="Rosa B.A."/>
            <person name="Martin J.C."/>
            <person name="Tyagi R."/>
            <person name="Choi Y.J."/>
            <person name="Wang Q."/>
            <person name="Hallsworth Pepin K."/>
            <person name="Zhang X."/>
            <person name="Ozersky P."/>
            <person name="Wilson R.K."/>
            <person name="Sternberg P.W."/>
            <person name="Gasser R.B."/>
            <person name="Mitreva M."/>
        </authorList>
    </citation>
    <scope>NUCLEOTIDE SEQUENCE [LARGE SCALE GENOMIC DNA]</scope>
    <source>
        <strain evidence="4">HannoverDv2000</strain>
    </source>
</reference>
<dbReference type="STRING" id="29172.A0A0D8XKG9"/>
<dbReference type="GO" id="GO:0003723">
    <property type="term" value="F:RNA binding"/>
    <property type="evidence" value="ECO:0007669"/>
    <property type="project" value="TreeGrafter"/>
</dbReference>
<dbReference type="Proteomes" id="UP000053766">
    <property type="component" value="Unassembled WGS sequence"/>
</dbReference>
<dbReference type="Gene3D" id="2.130.10.10">
    <property type="entry name" value="YVTN repeat-like/Quinoprotein amine dehydrogenase"/>
    <property type="match status" value="1"/>
</dbReference>
<accession>A0A0D8XKG9</accession>
<evidence type="ECO:0000313" key="3">
    <source>
        <dbReference type="EMBL" id="KJH45133.1"/>
    </source>
</evidence>
<proteinExistence type="inferred from homology"/>
<dbReference type="GO" id="GO:0030576">
    <property type="term" value="P:Cajal body organization"/>
    <property type="evidence" value="ECO:0007669"/>
    <property type="project" value="TreeGrafter"/>
</dbReference>
<evidence type="ECO:0000256" key="1">
    <source>
        <dbReference type="ARBA" id="ARBA00038279"/>
    </source>
</evidence>
<gene>
    <name evidence="3" type="ORF">DICVIV_08828</name>
</gene>
<dbReference type="InterPro" id="IPR001680">
    <property type="entry name" value="WD40_rpt"/>
</dbReference>
<dbReference type="SMART" id="SM00320">
    <property type="entry name" value="WD40"/>
    <property type="match status" value="5"/>
</dbReference>
<name>A0A0D8XKG9_DICVI</name>
<evidence type="ECO:0000256" key="2">
    <source>
        <dbReference type="ARBA" id="ARBA00041558"/>
    </source>
</evidence>
<comment type="similarity">
    <text evidence="1">Belongs to the TCAB1 family.</text>
</comment>
<dbReference type="SUPFAM" id="SSF50978">
    <property type="entry name" value="WD40 repeat-like"/>
    <property type="match status" value="1"/>
</dbReference>
<dbReference type="InterPro" id="IPR051150">
    <property type="entry name" value="SWT21/TCAB1_mRNA_Telomere"/>
</dbReference>
<protein>
    <recommendedName>
        <fullName evidence="2">WD repeat-containing protein 79</fullName>
    </recommendedName>
</protein>
<dbReference type="PANTHER" id="PTHR13211">
    <property type="entry name" value="TELOMERASE CAJAL BODY PROTEIN 1"/>
    <property type="match status" value="1"/>
</dbReference>
<dbReference type="InterPro" id="IPR015943">
    <property type="entry name" value="WD40/YVTN_repeat-like_dom_sf"/>
</dbReference>
<dbReference type="Pfam" id="PF00400">
    <property type="entry name" value="WD40"/>
    <property type="match status" value="1"/>
</dbReference>
<dbReference type="AlphaFoldDB" id="A0A0D8XKG9"/>
<dbReference type="GO" id="GO:0015030">
    <property type="term" value="C:Cajal body"/>
    <property type="evidence" value="ECO:0007669"/>
    <property type="project" value="TreeGrafter"/>
</dbReference>
<dbReference type="InterPro" id="IPR036322">
    <property type="entry name" value="WD40_repeat_dom_sf"/>
</dbReference>
<dbReference type="OrthoDB" id="239865at2759"/>
<sequence>MAENSPNRPFTSHESISPSVVDGCDAVQKEPVRKSRESVFKLVNVSMNPSDCVVTAFQSDRISYVPTVIPKNNFLKLCRFAASGTLIGTTSADNSARIFGLTDGKKLSLKAKIPLGDAIYDMKWFSVKAEREIVATTAKHHPIHLWCEYGARYATYRGINHLDELAAAYSIEFSSDGTRLYAGYNSCIRIWETDRPGRQHTSIKTWGFFLYNFNEAVMLQISHPPEYKNTGGQKSIVSCITMNNAFPGVYAVGTYDGNVGFYSDRTNSLECMFPSESTGITDIHYSYDGKLLFVALRKKNEILCYDMRMPGSLLYNMIRRFTTNQRTCFEIDSAARYLFSGTSDGELVVFDLGTEANMKFPVFSRKVADCSVPCVSIHEGEQPMVTLCTGERVFPLPCLEISSSSDTGSESDETSYCERRYDDDLNNSLQLWCF</sequence>
<organism evidence="3 4">
    <name type="scientific">Dictyocaulus viviparus</name>
    <name type="common">Bovine lungworm</name>
    <dbReference type="NCBI Taxonomy" id="29172"/>
    <lineage>
        <taxon>Eukaryota</taxon>
        <taxon>Metazoa</taxon>
        <taxon>Ecdysozoa</taxon>
        <taxon>Nematoda</taxon>
        <taxon>Chromadorea</taxon>
        <taxon>Rhabditida</taxon>
        <taxon>Rhabditina</taxon>
        <taxon>Rhabditomorpha</taxon>
        <taxon>Strongyloidea</taxon>
        <taxon>Metastrongylidae</taxon>
        <taxon>Dictyocaulus</taxon>
    </lineage>
</organism>